<dbReference type="GO" id="GO:0017183">
    <property type="term" value="P:protein histidyl modification to diphthamide"/>
    <property type="evidence" value="ECO:0007669"/>
    <property type="project" value="TreeGrafter"/>
</dbReference>
<evidence type="ECO:0000256" key="3">
    <source>
        <dbReference type="ARBA" id="ARBA00043952"/>
    </source>
</evidence>
<dbReference type="EMBL" id="AJVK01031535">
    <property type="status" value="NOT_ANNOTATED_CDS"/>
    <property type="molecule type" value="Genomic_DNA"/>
</dbReference>
<evidence type="ECO:0000256" key="2">
    <source>
        <dbReference type="ARBA" id="ARBA00022737"/>
    </source>
</evidence>
<dbReference type="PANTHER" id="PTHR46042:SF1">
    <property type="entry name" value="DIPHTHINE METHYLTRANSFERASE"/>
    <property type="match status" value="1"/>
</dbReference>
<dbReference type="PANTHER" id="PTHR46042">
    <property type="entry name" value="DIPHTHINE METHYLTRANSFERASE"/>
    <property type="match status" value="1"/>
</dbReference>
<dbReference type="EMBL" id="AJVK01031536">
    <property type="status" value="NOT_ANNOTATED_CDS"/>
    <property type="molecule type" value="Genomic_DNA"/>
</dbReference>
<evidence type="ECO:0000313" key="6">
    <source>
        <dbReference type="Proteomes" id="UP000092462"/>
    </source>
</evidence>
<name>A0A1B0DD13_PHLPP</name>
<dbReference type="InterPro" id="IPR015943">
    <property type="entry name" value="WD40/YVTN_repeat-like_dom_sf"/>
</dbReference>
<keyword evidence="2" id="KW-0677">Repeat</keyword>
<dbReference type="EnsemblMetazoa" id="PPAI005784-RA">
    <property type="protein sequence ID" value="PPAI005784-PA"/>
    <property type="gene ID" value="PPAI005784"/>
</dbReference>
<keyword evidence="6" id="KW-1185">Reference proteome</keyword>
<dbReference type="InterPro" id="IPR024977">
    <property type="entry name" value="Apc4-like_WD40_dom"/>
</dbReference>
<evidence type="ECO:0000313" key="5">
    <source>
        <dbReference type="EnsemblMetazoa" id="PPAI005784-PA"/>
    </source>
</evidence>
<dbReference type="Pfam" id="PF12894">
    <property type="entry name" value="ANAPC4_WD40"/>
    <property type="match status" value="1"/>
</dbReference>
<dbReference type="VEuPathDB" id="VectorBase:PPAPM1_000637"/>
<dbReference type="GO" id="GO:0005737">
    <property type="term" value="C:cytoplasm"/>
    <property type="evidence" value="ECO:0007669"/>
    <property type="project" value="TreeGrafter"/>
</dbReference>
<dbReference type="Gene3D" id="2.130.10.10">
    <property type="entry name" value="YVTN repeat-like/Quinoprotein amine dehydrogenase"/>
    <property type="match status" value="1"/>
</dbReference>
<evidence type="ECO:0000256" key="1">
    <source>
        <dbReference type="ARBA" id="ARBA00022574"/>
    </source>
</evidence>
<evidence type="ECO:0000259" key="4">
    <source>
        <dbReference type="Pfam" id="PF12894"/>
    </source>
</evidence>
<keyword evidence="1" id="KW-0853">WD repeat</keyword>
<dbReference type="InterPro" id="IPR036322">
    <property type="entry name" value="WD40_repeat_dom_sf"/>
</dbReference>
<accession>A0A1B0DD13</accession>
<dbReference type="Proteomes" id="UP000092462">
    <property type="component" value="Unassembled WGS sequence"/>
</dbReference>
<reference evidence="5" key="1">
    <citation type="submission" date="2022-08" db="UniProtKB">
        <authorList>
            <consortium name="EnsemblMetazoa"/>
        </authorList>
    </citation>
    <scope>IDENTIFICATION</scope>
    <source>
        <strain evidence="5">Israel</strain>
    </source>
</reference>
<comment type="pathway">
    <text evidence="3">Protein modification.</text>
</comment>
<feature type="domain" description="Anaphase-promoting complex subunit 4-like WD40" evidence="4">
    <location>
        <begin position="89"/>
        <end position="166"/>
    </location>
</feature>
<organism evidence="5 6">
    <name type="scientific">Phlebotomus papatasi</name>
    <name type="common">Sandfly</name>
    <dbReference type="NCBI Taxonomy" id="29031"/>
    <lineage>
        <taxon>Eukaryota</taxon>
        <taxon>Metazoa</taxon>
        <taxon>Ecdysozoa</taxon>
        <taxon>Arthropoda</taxon>
        <taxon>Hexapoda</taxon>
        <taxon>Insecta</taxon>
        <taxon>Pterygota</taxon>
        <taxon>Neoptera</taxon>
        <taxon>Endopterygota</taxon>
        <taxon>Diptera</taxon>
        <taxon>Nematocera</taxon>
        <taxon>Psychodoidea</taxon>
        <taxon>Psychodidae</taxon>
        <taxon>Phlebotomus</taxon>
        <taxon>Phlebotomus</taxon>
    </lineage>
</organism>
<dbReference type="AlphaFoldDB" id="A0A1B0DD13"/>
<proteinExistence type="predicted"/>
<dbReference type="InterPro" id="IPR052415">
    <property type="entry name" value="Diphthine_MTase"/>
</dbReference>
<protein>
    <recommendedName>
        <fullName evidence="4">Anaphase-promoting complex subunit 4-like WD40 domain-containing protein</fullName>
    </recommendedName>
</protein>
<dbReference type="SUPFAM" id="SSF50978">
    <property type="entry name" value="WD40 repeat-like"/>
    <property type="match status" value="1"/>
</dbReference>
<sequence length="193" mass="21814">MSIVNLHSFHTKYFADSVEWCLHPQHGQIFACGTYQLDDSTSEVVRRKGSILILSFSLNGSDSDLQLLHERETDGILDQKWLKNLDIPLLATATSSGNIELFSWQDSQLGCITSHRIDAEVQDNIALSLDWNSQNKQILVSDSKGYISLLDLANNSTINLINRWKAHSFEAWTCSFYKNNPDIVLTVSDTKDH</sequence>
<dbReference type="GO" id="GO:0061685">
    <property type="term" value="F:diphthine methylesterase activity"/>
    <property type="evidence" value="ECO:0007669"/>
    <property type="project" value="TreeGrafter"/>
</dbReference>
<dbReference type="VEuPathDB" id="VectorBase:PPAI005784"/>